<gene>
    <name evidence="1" type="ORF">OsJ_23753</name>
</gene>
<reference evidence="1" key="1">
    <citation type="journal article" date="2005" name="PLoS Biol.">
        <title>The genomes of Oryza sativa: a history of duplications.</title>
        <authorList>
            <person name="Yu J."/>
            <person name="Wang J."/>
            <person name="Lin W."/>
            <person name="Li S."/>
            <person name="Li H."/>
            <person name="Zhou J."/>
            <person name="Ni P."/>
            <person name="Dong W."/>
            <person name="Hu S."/>
            <person name="Zeng C."/>
            <person name="Zhang J."/>
            <person name="Zhang Y."/>
            <person name="Li R."/>
            <person name="Xu Z."/>
            <person name="Li S."/>
            <person name="Li X."/>
            <person name="Zheng H."/>
            <person name="Cong L."/>
            <person name="Lin L."/>
            <person name="Yin J."/>
            <person name="Geng J."/>
            <person name="Li G."/>
            <person name="Shi J."/>
            <person name="Liu J."/>
            <person name="Lv H."/>
            <person name="Li J."/>
            <person name="Wang J."/>
            <person name="Deng Y."/>
            <person name="Ran L."/>
            <person name="Shi X."/>
            <person name="Wang X."/>
            <person name="Wu Q."/>
            <person name="Li C."/>
            <person name="Ren X."/>
            <person name="Wang J."/>
            <person name="Wang X."/>
            <person name="Li D."/>
            <person name="Liu D."/>
            <person name="Zhang X."/>
            <person name="Ji Z."/>
            <person name="Zhao W."/>
            <person name="Sun Y."/>
            <person name="Zhang Z."/>
            <person name="Bao J."/>
            <person name="Han Y."/>
            <person name="Dong L."/>
            <person name="Ji J."/>
            <person name="Chen P."/>
            <person name="Wu S."/>
            <person name="Liu J."/>
            <person name="Xiao Y."/>
            <person name="Bu D."/>
            <person name="Tan J."/>
            <person name="Yang L."/>
            <person name="Ye C."/>
            <person name="Zhang J."/>
            <person name="Xu J."/>
            <person name="Zhou Y."/>
            <person name="Yu Y."/>
            <person name="Zhang B."/>
            <person name="Zhuang S."/>
            <person name="Wei H."/>
            <person name="Liu B."/>
            <person name="Lei M."/>
            <person name="Yu H."/>
            <person name="Li Y."/>
            <person name="Xu H."/>
            <person name="Wei S."/>
            <person name="He X."/>
            <person name="Fang L."/>
            <person name="Zhang Z."/>
            <person name="Zhang Y."/>
            <person name="Huang X."/>
            <person name="Su Z."/>
            <person name="Tong W."/>
            <person name="Li J."/>
            <person name="Tong Z."/>
            <person name="Li S."/>
            <person name="Ye J."/>
            <person name="Wang L."/>
            <person name="Fang L."/>
            <person name="Lei T."/>
            <person name="Chen C."/>
            <person name="Chen H."/>
            <person name="Xu Z."/>
            <person name="Li H."/>
            <person name="Huang H."/>
            <person name="Zhang F."/>
            <person name="Xu H."/>
            <person name="Li N."/>
            <person name="Zhao C."/>
            <person name="Li S."/>
            <person name="Dong L."/>
            <person name="Huang Y."/>
            <person name="Li L."/>
            <person name="Xi Y."/>
            <person name="Qi Q."/>
            <person name="Li W."/>
            <person name="Zhang B."/>
            <person name="Hu W."/>
            <person name="Zhang Y."/>
            <person name="Tian X."/>
            <person name="Jiao Y."/>
            <person name="Liang X."/>
            <person name="Jin J."/>
            <person name="Gao L."/>
            <person name="Zheng W."/>
            <person name="Hao B."/>
            <person name="Liu S."/>
            <person name="Wang W."/>
            <person name="Yuan L."/>
            <person name="Cao M."/>
            <person name="McDermott J."/>
            <person name="Samudrala R."/>
            <person name="Wang J."/>
            <person name="Wong G.K."/>
            <person name="Yang H."/>
        </authorList>
    </citation>
    <scope>NUCLEOTIDE SEQUENCE [LARGE SCALE GENOMIC DNA]</scope>
</reference>
<proteinExistence type="predicted"/>
<evidence type="ECO:0000313" key="1">
    <source>
        <dbReference type="EMBL" id="EEE66908.1"/>
    </source>
</evidence>
<protein>
    <submittedName>
        <fullName evidence="1">Uncharacterized protein</fullName>
    </submittedName>
</protein>
<dbReference type="Proteomes" id="UP000007752">
    <property type="component" value="Chromosome 7"/>
</dbReference>
<dbReference type="EMBL" id="CM000144">
    <property type="protein sequence ID" value="EEE66908.1"/>
    <property type="molecule type" value="Genomic_DNA"/>
</dbReference>
<reference evidence="1" key="2">
    <citation type="submission" date="2008-12" db="EMBL/GenBank/DDBJ databases">
        <title>Improved gene annotation of the rice (Oryza sativa) genomes.</title>
        <authorList>
            <person name="Wang J."/>
            <person name="Li R."/>
            <person name="Fan W."/>
            <person name="Huang Q."/>
            <person name="Zhang J."/>
            <person name="Zhou Y."/>
            <person name="Hu Y."/>
            <person name="Zi S."/>
            <person name="Li J."/>
            <person name="Ni P."/>
            <person name="Zheng H."/>
            <person name="Zhang Y."/>
            <person name="Zhao M."/>
            <person name="Hao Q."/>
            <person name="McDermott J."/>
            <person name="Samudrala R."/>
            <person name="Kristiansen K."/>
            <person name="Wong G.K.-S."/>
        </authorList>
    </citation>
    <scope>NUCLEOTIDE SEQUENCE</scope>
</reference>
<name>B9FWH1_ORYSJ</name>
<sequence>MPSSLGFRPSRAIKYIVTSGPGATFQRPTYCICAGNTLDTIARGVSAGLVPYQGHRCASNISNPNKIAVAQELWIPVPGWTSFPMVTASSRKDASKRRRASFPMSAAGTSGGFPRWSRCRKGVGGAQAGFGFSKC</sequence>
<dbReference type="AlphaFoldDB" id="B9FWH1"/>
<accession>B9FWH1</accession>
<organism evidence="1">
    <name type="scientific">Oryza sativa subsp. japonica</name>
    <name type="common">Rice</name>
    <dbReference type="NCBI Taxonomy" id="39947"/>
    <lineage>
        <taxon>Eukaryota</taxon>
        <taxon>Viridiplantae</taxon>
        <taxon>Streptophyta</taxon>
        <taxon>Embryophyta</taxon>
        <taxon>Tracheophyta</taxon>
        <taxon>Spermatophyta</taxon>
        <taxon>Magnoliopsida</taxon>
        <taxon>Liliopsida</taxon>
        <taxon>Poales</taxon>
        <taxon>Poaceae</taxon>
        <taxon>BOP clade</taxon>
        <taxon>Oryzoideae</taxon>
        <taxon>Oryzeae</taxon>
        <taxon>Oryzinae</taxon>
        <taxon>Oryza</taxon>
        <taxon>Oryza sativa</taxon>
    </lineage>
</organism>